<dbReference type="RefSeq" id="XP_056490418.1">
    <property type="nucleotide sequence ID" value="XM_056627684.1"/>
</dbReference>
<evidence type="ECO:0000313" key="10">
    <source>
        <dbReference type="EMBL" id="KAJ5403176.1"/>
    </source>
</evidence>
<dbReference type="Gene3D" id="3.50.50.60">
    <property type="entry name" value="FAD/NAD(P)-binding domain"/>
    <property type="match status" value="1"/>
</dbReference>
<dbReference type="AlphaFoldDB" id="A0A9W9W4L5"/>
<dbReference type="InterPro" id="IPR007867">
    <property type="entry name" value="GMC_OxRtase_C"/>
</dbReference>
<dbReference type="InterPro" id="IPR012132">
    <property type="entry name" value="GMC_OxRdtase"/>
</dbReference>
<evidence type="ECO:0000256" key="3">
    <source>
        <dbReference type="ARBA" id="ARBA00010790"/>
    </source>
</evidence>
<reference evidence="10" key="1">
    <citation type="submission" date="2022-12" db="EMBL/GenBank/DDBJ databases">
        <authorList>
            <person name="Petersen C."/>
        </authorList>
    </citation>
    <scope>NUCLEOTIDE SEQUENCE</scope>
    <source>
        <strain evidence="10">IBT 29677</strain>
    </source>
</reference>
<name>A0A9W9W4L5_9EURO</name>
<comment type="cofactor">
    <cofactor evidence="7">
        <name>FAD</name>
        <dbReference type="ChEBI" id="CHEBI:57692"/>
    </cofactor>
</comment>
<dbReference type="EMBL" id="JAPZBU010000005">
    <property type="protein sequence ID" value="KAJ5403176.1"/>
    <property type="molecule type" value="Genomic_DNA"/>
</dbReference>
<comment type="caution">
    <text evidence="10">The sequence shown here is derived from an EMBL/GenBank/DDBJ whole genome shotgun (WGS) entry which is preliminary data.</text>
</comment>
<dbReference type="PANTHER" id="PTHR11552:SF123">
    <property type="entry name" value="GMC OXIDOREDUCTASE (AFU_ORTHOLOGUE AFUA_2G01770)-RELATED"/>
    <property type="match status" value="1"/>
</dbReference>
<evidence type="ECO:0000256" key="7">
    <source>
        <dbReference type="PIRSR" id="PIRSR000137-2"/>
    </source>
</evidence>
<evidence type="ECO:0000313" key="11">
    <source>
        <dbReference type="Proteomes" id="UP001147747"/>
    </source>
</evidence>
<accession>A0A9W9W4L5</accession>
<dbReference type="PANTHER" id="PTHR11552">
    <property type="entry name" value="GLUCOSE-METHANOL-CHOLINE GMC OXIDOREDUCTASE"/>
    <property type="match status" value="1"/>
</dbReference>
<evidence type="ECO:0000256" key="4">
    <source>
        <dbReference type="ARBA" id="ARBA00022490"/>
    </source>
</evidence>
<evidence type="ECO:0000259" key="9">
    <source>
        <dbReference type="PROSITE" id="PS00623"/>
    </source>
</evidence>
<dbReference type="GO" id="GO:0050660">
    <property type="term" value="F:flavin adenine dinucleotide binding"/>
    <property type="evidence" value="ECO:0007669"/>
    <property type="project" value="InterPro"/>
</dbReference>
<dbReference type="SUPFAM" id="SSF54373">
    <property type="entry name" value="FAD-linked reductases, C-terminal domain"/>
    <property type="match status" value="1"/>
</dbReference>
<evidence type="ECO:0000256" key="8">
    <source>
        <dbReference type="RuleBase" id="RU003968"/>
    </source>
</evidence>
<gene>
    <name evidence="10" type="ORF">N7509_003047</name>
</gene>
<dbReference type="Proteomes" id="UP001147747">
    <property type="component" value="Unassembled WGS sequence"/>
</dbReference>
<dbReference type="GeneID" id="81366664"/>
<dbReference type="InterPro" id="IPR000172">
    <property type="entry name" value="GMC_OxRdtase_N"/>
</dbReference>
<comment type="similarity">
    <text evidence="3 8">Belongs to the GMC oxidoreductase family.</text>
</comment>
<keyword evidence="11" id="KW-1185">Reference proteome</keyword>
<evidence type="ECO:0000256" key="1">
    <source>
        <dbReference type="ARBA" id="ARBA00004191"/>
    </source>
</evidence>
<dbReference type="OrthoDB" id="269227at2759"/>
<keyword evidence="8" id="KW-0285">Flavoprotein</keyword>
<dbReference type="GO" id="GO:0016614">
    <property type="term" value="F:oxidoreductase activity, acting on CH-OH group of donors"/>
    <property type="evidence" value="ECO:0007669"/>
    <property type="project" value="InterPro"/>
</dbReference>
<organism evidence="10 11">
    <name type="scientific">Penicillium cosmopolitanum</name>
    <dbReference type="NCBI Taxonomy" id="1131564"/>
    <lineage>
        <taxon>Eukaryota</taxon>
        <taxon>Fungi</taxon>
        <taxon>Dikarya</taxon>
        <taxon>Ascomycota</taxon>
        <taxon>Pezizomycotina</taxon>
        <taxon>Eurotiomycetes</taxon>
        <taxon>Eurotiomycetidae</taxon>
        <taxon>Eurotiales</taxon>
        <taxon>Aspergillaceae</taxon>
        <taxon>Penicillium</taxon>
    </lineage>
</organism>
<evidence type="ECO:0000256" key="2">
    <source>
        <dbReference type="ARBA" id="ARBA00004496"/>
    </source>
</evidence>
<dbReference type="SUPFAM" id="SSF51905">
    <property type="entry name" value="FAD/NAD(P)-binding domain"/>
    <property type="match status" value="1"/>
</dbReference>
<reference evidence="10" key="2">
    <citation type="journal article" date="2023" name="IMA Fungus">
        <title>Comparative genomic study of the Penicillium genus elucidates a diverse pangenome and 15 lateral gene transfer events.</title>
        <authorList>
            <person name="Petersen C."/>
            <person name="Sorensen T."/>
            <person name="Nielsen M.R."/>
            <person name="Sondergaard T.E."/>
            <person name="Sorensen J.L."/>
            <person name="Fitzpatrick D.A."/>
            <person name="Frisvad J.C."/>
            <person name="Nielsen K.L."/>
        </authorList>
    </citation>
    <scope>NUCLEOTIDE SEQUENCE</scope>
    <source>
        <strain evidence="10">IBT 29677</strain>
    </source>
</reference>
<dbReference type="InterPro" id="IPR036188">
    <property type="entry name" value="FAD/NAD-bd_sf"/>
</dbReference>
<proteinExistence type="inferred from homology"/>
<evidence type="ECO:0000256" key="5">
    <source>
        <dbReference type="ARBA" id="ARBA00022512"/>
    </source>
</evidence>
<feature type="binding site" evidence="7">
    <location>
        <begin position="110"/>
        <end position="113"/>
    </location>
    <ligand>
        <name>FAD</name>
        <dbReference type="ChEBI" id="CHEBI:57692"/>
    </ligand>
</feature>
<dbReference type="Pfam" id="PF00732">
    <property type="entry name" value="GMC_oxred_N"/>
    <property type="match status" value="1"/>
</dbReference>
<feature type="active site" description="Proton acceptor" evidence="6">
    <location>
        <position position="540"/>
    </location>
</feature>
<feature type="binding site" evidence="7">
    <location>
        <begin position="14"/>
        <end position="15"/>
    </location>
    <ligand>
        <name>FAD</name>
        <dbReference type="ChEBI" id="CHEBI:57692"/>
    </ligand>
</feature>
<sequence length="558" mass="60715">MGTAFDYVIVGGGTSGAELLQCCFSAKRKLIRSKGCVLASRLSTYLPQSSILVIEAGLEQDPRVKPSLGLVGQPAREIKWVFPSAPQKALGDKTTDFTQGKILGGTSSINHQVWSRGAYGDFERWGTEVGDQRWSWEGLLPFFKKSETFIPGVNLQDKDLSALHGDSGPIKVSQVSSSGRPREYPLKEAMARMYESVGCQRANDMNSGDILGYSEATTSSYDGIRQWSAGNYPFGENVTIWTDTHATKIVFQGKRATGVEFLRSGNVKGEVSARREVIVSSGAQGGIGPGQELERHGIQKVADLPVGENYSDHPMLATYWNLEERGLSLGDVAMKTPECDWTTGLPVDWMAFHRHDNDSIVALAQSELDALELERFKNKSRAHTESVILYGHIDFTGKAGPAPTGSNICVMNILVTPSSRGTVTLRSTDPFDSAICDPNILSNEFDRQLFFSVVRLTSNALEQSIGPEYGLAEYGMDESIKADYSDDAIMQRCIRIARPVNHGSGTCAMGSVVDAECRVKGIEGLRVIDSSVIPLPLCGHYQAAVYAMAEQMAEVLSA</sequence>
<feature type="domain" description="Glucose-methanol-choline oxidoreductase N-terminal" evidence="9">
    <location>
        <begin position="100"/>
        <end position="123"/>
    </location>
</feature>
<keyword evidence="4" id="KW-0963">Cytoplasm</keyword>
<keyword evidence="5" id="KW-0964">Secreted</keyword>
<dbReference type="PIRSF" id="PIRSF000137">
    <property type="entry name" value="Alcohol_oxidase"/>
    <property type="match status" value="1"/>
</dbReference>
<feature type="binding site" evidence="7">
    <location>
        <position position="106"/>
    </location>
    <ligand>
        <name>FAD</name>
        <dbReference type="ChEBI" id="CHEBI:57692"/>
    </ligand>
</feature>
<protein>
    <recommendedName>
        <fullName evidence="9">Glucose-methanol-choline oxidoreductase N-terminal domain-containing protein</fullName>
    </recommendedName>
</protein>
<dbReference type="PROSITE" id="PS00623">
    <property type="entry name" value="GMC_OXRED_1"/>
    <property type="match status" value="1"/>
</dbReference>
<comment type="subcellular location">
    <subcellularLocation>
        <location evidence="2">Cytoplasm</location>
    </subcellularLocation>
    <subcellularLocation>
        <location evidence="1">Secreted</location>
        <location evidence="1">Cell wall</location>
    </subcellularLocation>
</comment>
<evidence type="ECO:0000256" key="6">
    <source>
        <dbReference type="PIRSR" id="PIRSR000137-1"/>
    </source>
</evidence>
<dbReference type="GO" id="GO:0005737">
    <property type="term" value="C:cytoplasm"/>
    <property type="evidence" value="ECO:0007669"/>
    <property type="project" value="UniProtKB-SubCell"/>
</dbReference>
<keyword evidence="5" id="KW-0134">Cell wall</keyword>
<keyword evidence="7 8" id="KW-0274">FAD</keyword>
<feature type="active site" description="Proton donor" evidence="6">
    <location>
        <position position="502"/>
    </location>
</feature>
<dbReference type="Gene3D" id="3.30.560.10">
    <property type="entry name" value="Glucose Oxidase, domain 3"/>
    <property type="match status" value="1"/>
</dbReference>
<dbReference type="Pfam" id="PF05199">
    <property type="entry name" value="GMC_oxred_C"/>
    <property type="match status" value="1"/>
</dbReference>